<name>A0A1E4S1Y7_CYBJN</name>
<protein>
    <submittedName>
        <fullName evidence="3">Uncharacterized protein</fullName>
    </submittedName>
</protein>
<dbReference type="AlphaFoldDB" id="A0A1E4S1Y7"/>
<evidence type="ECO:0000313" key="3">
    <source>
        <dbReference type="EMBL" id="ODV73509.1"/>
    </source>
</evidence>
<keyword evidence="4" id="KW-1185">Reference proteome</keyword>
<sequence length="86" mass="9623">MSEDTQKEAPLSTPSKSNAQINDGKNTSQQQEGGSTVTIFDVATEIEDMLNDINKQIEKNSEEVSKIVNKINDKLDKVDRKIRSQQ</sequence>
<proteinExistence type="predicted"/>
<feature type="region of interest" description="Disordered" evidence="2">
    <location>
        <begin position="1"/>
        <end position="37"/>
    </location>
</feature>
<accession>A0A1E4S1Y7</accession>
<evidence type="ECO:0000256" key="2">
    <source>
        <dbReference type="SAM" id="MobiDB-lite"/>
    </source>
</evidence>
<feature type="compositionally biased region" description="Polar residues" evidence="2">
    <location>
        <begin position="12"/>
        <end position="37"/>
    </location>
</feature>
<evidence type="ECO:0000256" key="1">
    <source>
        <dbReference type="SAM" id="Coils"/>
    </source>
</evidence>
<dbReference type="Proteomes" id="UP000094389">
    <property type="component" value="Unassembled WGS sequence"/>
</dbReference>
<dbReference type="OrthoDB" id="3980992at2759"/>
<dbReference type="GeneID" id="30989355"/>
<reference evidence="3 4" key="1">
    <citation type="journal article" date="2016" name="Proc. Natl. Acad. Sci. U.S.A.">
        <title>Comparative genomics of biotechnologically important yeasts.</title>
        <authorList>
            <person name="Riley R."/>
            <person name="Haridas S."/>
            <person name="Wolfe K.H."/>
            <person name="Lopes M.R."/>
            <person name="Hittinger C.T."/>
            <person name="Goeker M."/>
            <person name="Salamov A.A."/>
            <person name="Wisecaver J.H."/>
            <person name="Long T.M."/>
            <person name="Calvey C.H."/>
            <person name="Aerts A.L."/>
            <person name="Barry K.W."/>
            <person name="Choi C."/>
            <person name="Clum A."/>
            <person name="Coughlan A.Y."/>
            <person name="Deshpande S."/>
            <person name="Douglass A.P."/>
            <person name="Hanson S.J."/>
            <person name="Klenk H.-P."/>
            <person name="LaButti K.M."/>
            <person name="Lapidus A."/>
            <person name="Lindquist E.A."/>
            <person name="Lipzen A.M."/>
            <person name="Meier-Kolthoff J.P."/>
            <person name="Ohm R.A."/>
            <person name="Otillar R.P."/>
            <person name="Pangilinan J.L."/>
            <person name="Peng Y."/>
            <person name="Rokas A."/>
            <person name="Rosa C.A."/>
            <person name="Scheuner C."/>
            <person name="Sibirny A.A."/>
            <person name="Slot J.C."/>
            <person name="Stielow J.B."/>
            <person name="Sun H."/>
            <person name="Kurtzman C.P."/>
            <person name="Blackwell M."/>
            <person name="Grigoriev I.V."/>
            <person name="Jeffries T.W."/>
        </authorList>
    </citation>
    <scope>NUCLEOTIDE SEQUENCE [LARGE SCALE GENOMIC DNA]</scope>
    <source>
        <strain evidence="4">ATCC 18201 / CBS 1600 / BCRC 20928 / JCM 3617 / NBRC 0987 / NRRL Y-1542</strain>
    </source>
</reference>
<gene>
    <name evidence="3" type="ORF">CYBJADRAFT_167547</name>
</gene>
<feature type="coiled-coil region" evidence="1">
    <location>
        <begin position="43"/>
        <end position="70"/>
    </location>
</feature>
<dbReference type="RefSeq" id="XP_020070548.1">
    <property type="nucleotide sequence ID" value="XM_020214959.1"/>
</dbReference>
<dbReference type="EMBL" id="KV453930">
    <property type="protein sequence ID" value="ODV73509.1"/>
    <property type="molecule type" value="Genomic_DNA"/>
</dbReference>
<evidence type="ECO:0000313" key="4">
    <source>
        <dbReference type="Proteomes" id="UP000094389"/>
    </source>
</evidence>
<organism evidence="3 4">
    <name type="scientific">Cyberlindnera jadinii (strain ATCC 18201 / CBS 1600 / BCRC 20928 / JCM 3617 / NBRC 0987 / NRRL Y-1542)</name>
    <name type="common">Torula yeast</name>
    <name type="synonym">Candida utilis</name>
    <dbReference type="NCBI Taxonomy" id="983966"/>
    <lineage>
        <taxon>Eukaryota</taxon>
        <taxon>Fungi</taxon>
        <taxon>Dikarya</taxon>
        <taxon>Ascomycota</taxon>
        <taxon>Saccharomycotina</taxon>
        <taxon>Saccharomycetes</taxon>
        <taxon>Phaffomycetales</taxon>
        <taxon>Phaffomycetaceae</taxon>
        <taxon>Cyberlindnera</taxon>
    </lineage>
</organism>
<keyword evidence="1" id="KW-0175">Coiled coil</keyword>